<organism evidence="1 2">
    <name type="scientific">Xanthomonas bonasiae</name>
    <dbReference type="NCBI Taxonomy" id="2810351"/>
    <lineage>
        <taxon>Bacteria</taxon>
        <taxon>Pseudomonadati</taxon>
        <taxon>Pseudomonadota</taxon>
        <taxon>Gammaproteobacteria</taxon>
        <taxon>Lysobacterales</taxon>
        <taxon>Lysobacteraceae</taxon>
        <taxon>Xanthomonas</taxon>
    </lineage>
</organism>
<proteinExistence type="predicted"/>
<dbReference type="RefSeq" id="WP_206229827.1">
    <property type="nucleotide sequence ID" value="NZ_JAFIWB010000011.1"/>
</dbReference>
<protein>
    <submittedName>
        <fullName evidence="1">Uncharacterized protein</fullName>
    </submittedName>
</protein>
<comment type="caution">
    <text evidence="1">The sequence shown here is derived from an EMBL/GenBank/DDBJ whole genome shotgun (WGS) entry which is preliminary data.</text>
</comment>
<evidence type="ECO:0000313" key="1">
    <source>
        <dbReference type="EMBL" id="MBN6102823.1"/>
    </source>
</evidence>
<reference evidence="1 2" key="1">
    <citation type="submission" date="2021-02" db="EMBL/GenBank/DDBJ databases">
        <title>Taxonomically Unique Crown Gall-Associated Xanthomonas Stains Have Deficiency in Virulence Repertories.</title>
        <authorList>
            <person name="Mafakheri H."/>
            <person name="Taghavi S.M."/>
            <person name="Dimkic I."/>
            <person name="Nemanja K."/>
            <person name="Osdaghi E."/>
        </authorList>
    </citation>
    <scope>NUCLEOTIDE SEQUENCE [LARGE SCALE GENOMIC DNA]</scope>
    <source>
        <strain evidence="1 2">FX4</strain>
    </source>
</reference>
<evidence type="ECO:0000313" key="2">
    <source>
        <dbReference type="Proteomes" id="UP000695802"/>
    </source>
</evidence>
<dbReference type="EMBL" id="JAFIWB010000011">
    <property type="protein sequence ID" value="MBN6102823.1"/>
    <property type="molecule type" value="Genomic_DNA"/>
</dbReference>
<keyword evidence="2" id="KW-1185">Reference proteome</keyword>
<name>A0ABS3B2G3_9XANT</name>
<dbReference type="Proteomes" id="UP000695802">
    <property type="component" value="Unassembled WGS sequence"/>
</dbReference>
<gene>
    <name evidence="1" type="ORF">JR064_11650</name>
</gene>
<accession>A0ABS3B2G3</accession>
<sequence length="69" mass="7433">MAFLLGGARGIEPLTACEALDRAREVDVADARRLRLVETLSADCLRCLNGRVAVSWQSGDPMDTVSTIV</sequence>